<keyword evidence="12" id="KW-1185">Reference proteome</keyword>
<comment type="subunit">
    <text evidence="4">Homotetramer.</text>
</comment>
<reference evidence="11 12" key="1">
    <citation type="submission" date="2019-07" db="EMBL/GenBank/DDBJ databases">
        <title>Genomic analysis of Lentibacillus sp. NKC851-2.</title>
        <authorList>
            <person name="Oh Y.J."/>
        </authorList>
    </citation>
    <scope>NUCLEOTIDE SEQUENCE [LARGE SCALE GENOMIC DNA]</scope>
    <source>
        <strain evidence="11 12">NKC851-2</strain>
    </source>
</reference>
<dbReference type="SUPFAM" id="SSF48613">
    <property type="entry name" value="Heme oxygenase-like"/>
    <property type="match status" value="1"/>
</dbReference>
<dbReference type="CDD" id="cd19366">
    <property type="entry name" value="TenA_C_BhTenA-like"/>
    <property type="match status" value="1"/>
</dbReference>
<dbReference type="Gene3D" id="1.20.910.10">
    <property type="entry name" value="Heme oxygenase-like"/>
    <property type="match status" value="1"/>
</dbReference>
<gene>
    <name evidence="11" type="primary">tenA</name>
    <name evidence="11" type="ORF">FH966_15955</name>
</gene>
<dbReference type="PANTHER" id="PTHR43198">
    <property type="entry name" value="BIFUNCTIONAL TH2 PROTEIN"/>
    <property type="match status" value="1"/>
</dbReference>
<dbReference type="GO" id="GO:0009228">
    <property type="term" value="P:thiamine biosynthetic process"/>
    <property type="evidence" value="ECO:0007669"/>
    <property type="project" value="UniProtKB-KW"/>
</dbReference>
<dbReference type="Pfam" id="PF03070">
    <property type="entry name" value="TENA_THI-4"/>
    <property type="match status" value="1"/>
</dbReference>
<evidence type="ECO:0000313" key="12">
    <source>
        <dbReference type="Proteomes" id="UP000319280"/>
    </source>
</evidence>
<comment type="similarity">
    <text evidence="3 9">Belongs to the TenA family.</text>
</comment>
<accession>A0A549YMI6</accession>
<dbReference type="GO" id="GO:0050334">
    <property type="term" value="F:thiaminase activity"/>
    <property type="evidence" value="ECO:0007669"/>
    <property type="project" value="UniProtKB-EC"/>
</dbReference>
<comment type="catalytic activity">
    <reaction evidence="1 9">
        <text>4-amino-5-aminomethyl-2-methylpyrimidine + H2O = 4-amino-5-hydroxymethyl-2-methylpyrimidine + NH4(+)</text>
        <dbReference type="Rhea" id="RHEA:31799"/>
        <dbReference type="ChEBI" id="CHEBI:15377"/>
        <dbReference type="ChEBI" id="CHEBI:16892"/>
        <dbReference type="ChEBI" id="CHEBI:28938"/>
        <dbReference type="ChEBI" id="CHEBI:63416"/>
        <dbReference type="EC" id="3.5.99.2"/>
    </reaction>
</comment>
<feature type="domain" description="Thiaminase-2/PQQC" evidence="10">
    <location>
        <begin position="12"/>
        <end position="218"/>
    </location>
</feature>
<evidence type="ECO:0000256" key="4">
    <source>
        <dbReference type="ARBA" id="ARBA00011881"/>
    </source>
</evidence>
<keyword evidence="9" id="KW-0378">Hydrolase</keyword>
<evidence type="ECO:0000313" key="11">
    <source>
        <dbReference type="EMBL" id="TRM13085.1"/>
    </source>
</evidence>
<dbReference type="EMBL" id="VJMZ01000001">
    <property type="protein sequence ID" value="TRM13085.1"/>
    <property type="molecule type" value="Genomic_DNA"/>
</dbReference>
<dbReference type="EC" id="3.5.99.2" evidence="5 9"/>
<comment type="function">
    <text evidence="9">Catalyzes an amino-pyrimidine hydrolysis reaction at the C5' of the pyrimidine moiety of thiamine compounds, a reaction that is part of a thiamine salvage pathway.</text>
</comment>
<dbReference type="GO" id="GO:0009229">
    <property type="term" value="P:thiamine diphosphate biosynthetic process"/>
    <property type="evidence" value="ECO:0007669"/>
    <property type="project" value="UniProtKB-UniPathway"/>
</dbReference>
<sequence length="228" mass="26159">MAQKFSDRIFNRVKPLWHTYLEHPFVKGIGEGTLDVEKFKHYMKQDYIYLVEYSRIFAIGAAKAHNLKTMTTFANLLHGTMNIEMDLHREYASTFGISNDELEATEPSATVTAYTSYMLNKAQSGGVENAIAAVLACAWSYNFIGKELATWPNAAEHELYGNWVQMYSSEEFSKLANDCIELINEIAEGKPDHELKELEEIVVKTSYFEYMFWDMAENKSTWPIKSTV</sequence>
<evidence type="ECO:0000256" key="3">
    <source>
        <dbReference type="ARBA" id="ARBA00010264"/>
    </source>
</evidence>
<evidence type="ECO:0000256" key="5">
    <source>
        <dbReference type="ARBA" id="ARBA00012684"/>
    </source>
</evidence>
<dbReference type="PANTHER" id="PTHR43198:SF2">
    <property type="entry name" value="SI:CH1073-67J19.1-RELATED"/>
    <property type="match status" value="1"/>
</dbReference>
<dbReference type="AlphaFoldDB" id="A0A549YMI6"/>
<comment type="catalytic activity">
    <reaction evidence="8 9">
        <text>thiamine + H2O = 5-(2-hydroxyethyl)-4-methylthiazole + 4-amino-5-hydroxymethyl-2-methylpyrimidine + H(+)</text>
        <dbReference type="Rhea" id="RHEA:17509"/>
        <dbReference type="ChEBI" id="CHEBI:15377"/>
        <dbReference type="ChEBI" id="CHEBI:15378"/>
        <dbReference type="ChEBI" id="CHEBI:16892"/>
        <dbReference type="ChEBI" id="CHEBI:17957"/>
        <dbReference type="ChEBI" id="CHEBI:18385"/>
        <dbReference type="EC" id="3.5.99.2"/>
    </reaction>
</comment>
<evidence type="ECO:0000256" key="8">
    <source>
        <dbReference type="ARBA" id="ARBA00048337"/>
    </source>
</evidence>
<dbReference type="GO" id="GO:0005829">
    <property type="term" value="C:cytosol"/>
    <property type="evidence" value="ECO:0007669"/>
    <property type="project" value="TreeGrafter"/>
</dbReference>
<evidence type="ECO:0000256" key="1">
    <source>
        <dbReference type="ARBA" id="ARBA00001881"/>
    </source>
</evidence>
<protein>
    <recommendedName>
        <fullName evidence="6 9">Aminopyrimidine aminohydrolase</fullName>
        <ecNumber evidence="5 9">3.5.99.2</ecNumber>
    </recommendedName>
</protein>
<evidence type="ECO:0000256" key="9">
    <source>
        <dbReference type="RuleBase" id="RU363093"/>
    </source>
</evidence>
<evidence type="ECO:0000256" key="2">
    <source>
        <dbReference type="ARBA" id="ARBA00004948"/>
    </source>
</evidence>
<dbReference type="Proteomes" id="UP000319280">
    <property type="component" value="Unassembled WGS sequence"/>
</dbReference>
<name>A0A549YMI6_9BACI</name>
<dbReference type="InterPro" id="IPR004305">
    <property type="entry name" value="Thiaminase-2/PQQC"/>
</dbReference>
<keyword evidence="7 9" id="KW-0784">Thiamine biosynthesis</keyword>
<dbReference type="InterPro" id="IPR016084">
    <property type="entry name" value="Haem_Oase-like_multi-hlx"/>
</dbReference>
<dbReference type="RefSeq" id="WP_142791966.1">
    <property type="nucleotide sequence ID" value="NZ_VJMZ01000001.1"/>
</dbReference>
<evidence type="ECO:0000256" key="6">
    <source>
        <dbReference type="ARBA" id="ARBA00013647"/>
    </source>
</evidence>
<evidence type="ECO:0000259" key="10">
    <source>
        <dbReference type="Pfam" id="PF03070"/>
    </source>
</evidence>
<dbReference type="InterPro" id="IPR027574">
    <property type="entry name" value="Thiaminase_II"/>
</dbReference>
<comment type="pathway">
    <text evidence="2 9">Cofactor biosynthesis; thiamine diphosphate biosynthesis.</text>
</comment>
<comment type="caution">
    <text evidence="11">The sequence shown here is derived from an EMBL/GenBank/DDBJ whole genome shotgun (WGS) entry which is preliminary data.</text>
</comment>
<evidence type="ECO:0000256" key="7">
    <source>
        <dbReference type="ARBA" id="ARBA00022977"/>
    </source>
</evidence>
<proteinExistence type="inferred from homology"/>
<organism evidence="11 12">
    <name type="scientific">Lentibacillus cibarius</name>
    <dbReference type="NCBI Taxonomy" id="2583219"/>
    <lineage>
        <taxon>Bacteria</taxon>
        <taxon>Bacillati</taxon>
        <taxon>Bacillota</taxon>
        <taxon>Bacilli</taxon>
        <taxon>Bacillales</taxon>
        <taxon>Bacillaceae</taxon>
        <taxon>Lentibacillus</taxon>
    </lineage>
</organism>
<dbReference type="NCBIfam" id="TIGR04306">
    <property type="entry name" value="salvage_TenA"/>
    <property type="match status" value="1"/>
</dbReference>
<dbReference type="InterPro" id="IPR050967">
    <property type="entry name" value="Thiamine_Salvage_TenA"/>
</dbReference>
<dbReference type="UniPathway" id="UPA00060"/>